<comment type="caution">
    <text evidence="4">The sequence shown here is derived from an EMBL/GenBank/DDBJ whole genome shotgun (WGS) entry which is preliminary data.</text>
</comment>
<gene>
    <name evidence="4" type="ORF">BUALT_Bualt19G0105500</name>
</gene>
<keyword evidence="1" id="KW-0479">Metal-binding</keyword>
<feature type="region of interest" description="Disordered" evidence="2">
    <location>
        <begin position="146"/>
        <end position="165"/>
    </location>
</feature>
<evidence type="ECO:0000313" key="4">
    <source>
        <dbReference type="EMBL" id="KAG8364219.1"/>
    </source>
</evidence>
<organism evidence="4 5">
    <name type="scientific">Buddleja alternifolia</name>
    <dbReference type="NCBI Taxonomy" id="168488"/>
    <lineage>
        <taxon>Eukaryota</taxon>
        <taxon>Viridiplantae</taxon>
        <taxon>Streptophyta</taxon>
        <taxon>Embryophyta</taxon>
        <taxon>Tracheophyta</taxon>
        <taxon>Spermatophyta</taxon>
        <taxon>Magnoliopsida</taxon>
        <taxon>eudicotyledons</taxon>
        <taxon>Gunneridae</taxon>
        <taxon>Pentapetalae</taxon>
        <taxon>asterids</taxon>
        <taxon>lamiids</taxon>
        <taxon>Lamiales</taxon>
        <taxon>Scrophulariaceae</taxon>
        <taxon>Buddlejeae</taxon>
        <taxon>Buddleja</taxon>
    </lineage>
</organism>
<keyword evidence="1" id="KW-0862">Zinc</keyword>
<dbReference type="InterPro" id="IPR036236">
    <property type="entry name" value="Znf_C2H2_sf"/>
</dbReference>
<keyword evidence="1" id="KW-0863">Zinc-finger</keyword>
<dbReference type="AlphaFoldDB" id="A0AAV6W977"/>
<dbReference type="PROSITE" id="PS00028">
    <property type="entry name" value="ZINC_FINGER_C2H2_1"/>
    <property type="match status" value="1"/>
</dbReference>
<evidence type="ECO:0000256" key="1">
    <source>
        <dbReference type="PROSITE-ProRule" id="PRU00042"/>
    </source>
</evidence>
<keyword evidence="5" id="KW-1185">Reference proteome</keyword>
<reference evidence="4" key="1">
    <citation type="submission" date="2019-10" db="EMBL/GenBank/DDBJ databases">
        <authorList>
            <person name="Zhang R."/>
            <person name="Pan Y."/>
            <person name="Wang J."/>
            <person name="Ma R."/>
            <person name="Yu S."/>
        </authorList>
    </citation>
    <scope>NUCLEOTIDE SEQUENCE</scope>
    <source>
        <strain evidence="4">LA-IB0</strain>
        <tissue evidence="4">Leaf</tissue>
    </source>
</reference>
<dbReference type="GO" id="GO:0008270">
    <property type="term" value="F:zinc ion binding"/>
    <property type="evidence" value="ECO:0007669"/>
    <property type="project" value="UniProtKB-KW"/>
</dbReference>
<dbReference type="PANTHER" id="PTHR47593:SF8">
    <property type="entry name" value="OS12G0581900 PROTEIN"/>
    <property type="match status" value="1"/>
</dbReference>
<sequence length="165" mass="18796">MQSEEHSDQATQQQNPGEWLTLSLGKNPSKNSESRSESRAKIFSCNFCMRKFHSSQALGGHQNAHKRERGVARHYQSNKMMKMMVLPVLHASMFRSLGVRPHSLIQKSGRDGSSESISRFNQIHSRFVAIEEAADLMWPGSFRYNSQQEEQQSSNSNKLDLSLKL</sequence>
<evidence type="ECO:0000256" key="2">
    <source>
        <dbReference type="SAM" id="MobiDB-lite"/>
    </source>
</evidence>
<dbReference type="InterPro" id="IPR053266">
    <property type="entry name" value="Zinc_finger_protein_7"/>
</dbReference>
<dbReference type="Proteomes" id="UP000826271">
    <property type="component" value="Unassembled WGS sequence"/>
</dbReference>
<dbReference type="Gene3D" id="3.30.160.60">
    <property type="entry name" value="Classic Zinc Finger"/>
    <property type="match status" value="1"/>
</dbReference>
<feature type="domain" description="C2H2-type" evidence="3">
    <location>
        <begin position="43"/>
        <end position="70"/>
    </location>
</feature>
<dbReference type="PANTHER" id="PTHR47593">
    <property type="entry name" value="ZINC FINGER PROTEIN 4-LIKE"/>
    <property type="match status" value="1"/>
</dbReference>
<dbReference type="SUPFAM" id="SSF57667">
    <property type="entry name" value="beta-beta-alpha zinc fingers"/>
    <property type="match status" value="1"/>
</dbReference>
<dbReference type="InterPro" id="IPR013087">
    <property type="entry name" value="Znf_C2H2_type"/>
</dbReference>
<proteinExistence type="predicted"/>
<evidence type="ECO:0000259" key="3">
    <source>
        <dbReference type="PROSITE" id="PS50157"/>
    </source>
</evidence>
<evidence type="ECO:0000313" key="5">
    <source>
        <dbReference type="Proteomes" id="UP000826271"/>
    </source>
</evidence>
<feature type="region of interest" description="Disordered" evidence="2">
    <location>
        <begin position="1"/>
        <end position="37"/>
    </location>
</feature>
<name>A0AAV6W977_9LAMI</name>
<protein>
    <recommendedName>
        <fullName evidence="3">C2H2-type domain-containing protein</fullName>
    </recommendedName>
</protein>
<dbReference type="EMBL" id="WHWC01000019">
    <property type="protein sequence ID" value="KAG8364219.1"/>
    <property type="molecule type" value="Genomic_DNA"/>
</dbReference>
<dbReference type="PROSITE" id="PS50157">
    <property type="entry name" value="ZINC_FINGER_C2H2_2"/>
    <property type="match status" value="1"/>
</dbReference>
<accession>A0AAV6W977</accession>